<feature type="domain" description="HTH lysR-type" evidence="5">
    <location>
        <begin position="4"/>
        <end position="61"/>
    </location>
</feature>
<evidence type="ECO:0000256" key="3">
    <source>
        <dbReference type="ARBA" id="ARBA00023125"/>
    </source>
</evidence>
<evidence type="ECO:0000259" key="5">
    <source>
        <dbReference type="PROSITE" id="PS50931"/>
    </source>
</evidence>
<name>A0A1H0V3S8_9BURK</name>
<dbReference type="Gene3D" id="3.40.190.10">
    <property type="entry name" value="Periplasmic binding protein-like II"/>
    <property type="match status" value="2"/>
</dbReference>
<evidence type="ECO:0000256" key="2">
    <source>
        <dbReference type="ARBA" id="ARBA00023015"/>
    </source>
</evidence>
<protein>
    <submittedName>
        <fullName evidence="6">DNA-binding transcriptional regulator, LysR family</fullName>
    </submittedName>
</protein>
<keyword evidence="7" id="KW-1185">Reference proteome</keyword>
<keyword evidence="3 6" id="KW-0238">DNA-binding</keyword>
<organism evidence="6 7">
    <name type="scientific">Paracidovorax cattleyae</name>
    <dbReference type="NCBI Taxonomy" id="80868"/>
    <lineage>
        <taxon>Bacteria</taxon>
        <taxon>Pseudomonadati</taxon>
        <taxon>Pseudomonadota</taxon>
        <taxon>Betaproteobacteria</taxon>
        <taxon>Burkholderiales</taxon>
        <taxon>Comamonadaceae</taxon>
        <taxon>Paracidovorax</taxon>
    </lineage>
</organism>
<dbReference type="OrthoDB" id="8751315at2"/>
<dbReference type="Pfam" id="PF03466">
    <property type="entry name" value="LysR_substrate"/>
    <property type="match status" value="1"/>
</dbReference>
<dbReference type="SUPFAM" id="SSF46785">
    <property type="entry name" value="Winged helix' DNA-binding domain"/>
    <property type="match status" value="1"/>
</dbReference>
<accession>A0A1H0V3S8</accession>
<sequence>MREINLDRLRTLLAVADLGSFAAAAKALHLAPPTVTLHVAQLEARLGARLLHRTSAGAKPTSAGSLLIDRARRLLAEADDLLQSVERQIAARGGRVRLGASTGALAHLLPRALETLAARHPEIDVQVGVMTSEEALVRLAAGSLDIGIVALPQPVLRGLQVQAWRQDPVLAFIPAAWKPPRHVTPAWLAARPLIANDSGTRLSRQTAEWFAAGGERPKARIELNYNDAMKSLVAAGYGAALLPHEAGAPQPDARISTRPLRPPLSRALGIAHRTRLDDDATAVTLQALLDMEHGGRA</sequence>
<dbReference type="AlphaFoldDB" id="A0A1H0V3S8"/>
<evidence type="ECO:0000256" key="1">
    <source>
        <dbReference type="ARBA" id="ARBA00009437"/>
    </source>
</evidence>
<dbReference type="SUPFAM" id="SSF53850">
    <property type="entry name" value="Periplasmic binding protein-like II"/>
    <property type="match status" value="1"/>
</dbReference>
<dbReference type="InterPro" id="IPR005119">
    <property type="entry name" value="LysR_subst-bd"/>
</dbReference>
<dbReference type="PANTHER" id="PTHR30346">
    <property type="entry name" value="TRANSCRIPTIONAL DUAL REGULATOR HCAR-RELATED"/>
    <property type="match status" value="1"/>
</dbReference>
<dbReference type="Proteomes" id="UP000199317">
    <property type="component" value="Unassembled WGS sequence"/>
</dbReference>
<dbReference type="PROSITE" id="PS50931">
    <property type="entry name" value="HTH_LYSR"/>
    <property type="match status" value="1"/>
</dbReference>
<dbReference type="InterPro" id="IPR036388">
    <property type="entry name" value="WH-like_DNA-bd_sf"/>
</dbReference>
<dbReference type="RefSeq" id="WP_092836683.1">
    <property type="nucleotide sequence ID" value="NZ_FNJL01000023.1"/>
</dbReference>
<dbReference type="FunFam" id="1.10.10.10:FF:000001">
    <property type="entry name" value="LysR family transcriptional regulator"/>
    <property type="match status" value="1"/>
</dbReference>
<reference evidence="7" key="1">
    <citation type="submission" date="2016-10" db="EMBL/GenBank/DDBJ databases">
        <authorList>
            <person name="Varghese N."/>
            <person name="Submissions S."/>
        </authorList>
    </citation>
    <scope>NUCLEOTIDE SEQUENCE [LARGE SCALE GENOMIC DNA]</scope>
    <source>
        <strain evidence="7">DSM 17101</strain>
    </source>
</reference>
<keyword evidence="2" id="KW-0805">Transcription regulation</keyword>
<comment type="similarity">
    <text evidence="1">Belongs to the LysR transcriptional regulatory family.</text>
</comment>
<dbReference type="GO" id="GO:0003700">
    <property type="term" value="F:DNA-binding transcription factor activity"/>
    <property type="evidence" value="ECO:0007669"/>
    <property type="project" value="InterPro"/>
</dbReference>
<dbReference type="PANTHER" id="PTHR30346:SF28">
    <property type="entry name" value="HTH-TYPE TRANSCRIPTIONAL REGULATOR CYNR"/>
    <property type="match status" value="1"/>
</dbReference>
<keyword evidence="4" id="KW-0804">Transcription</keyword>
<dbReference type="Gene3D" id="1.10.10.10">
    <property type="entry name" value="Winged helix-like DNA-binding domain superfamily/Winged helix DNA-binding domain"/>
    <property type="match status" value="1"/>
</dbReference>
<gene>
    <name evidence="6" type="ORF">SAMN04489708_12324</name>
</gene>
<evidence type="ECO:0000313" key="6">
    <source>
        <dbReference type="EMBL" id="SDP72746.1"/>
    </source>
</evidence>
<dbReference type="Pfam" id="PF00126">
    <property type="entry name" value="HTH_1"/>
    <property type="match status" value="1"/>
</dbReference>
<dbReference type="CDD" id="cd05466">
    <property type="entry name" value="PBP2_LTTR_substrate"/>
    <property type="match status" value="1"/>
</dbReference>
<proteinExistence type="inferred from homology"/>
<evidence type="ECO:0000313" key="7">
    <source>
        <dbReference type="Proteomes" id="UP000199317"/>
    </source>
</evidence>
<dbReference type="InterPro" id="IPR036390">
    <property type="entry name" value="WH_DNA-bd_sf"/>
</dbReference>
<dbReference type="GO" id="GO:0003677">
    <property type="term" value="F:DNA binding"/>
    <property type="evidence" value="ECO:0007669"/>
    <property type="project" value="UniProtKB-KW"/>
</dbReference>
<evidence type="ECO:0000256" key="4">
    <source>
        <dbReference type="ARBA" id="ARBA00023163"/>
    </source>
</evidence>
<dbReference type="InterPro" id="IPR000847">
    <property type="entry name" value="LysR_HTH_N"/>
</dbReference>
<dbReference type="EMBL" id="FNJL01000023">
    <property type="protein sequence ID" value="SDP72746.1"/>
    <property type="molecule type" value="Genomic_DNA"/>
</dbReference>